<proteinExistence type="inferred from homology"/>
<keyword evidence="3" id="KW-1185">Reference proteome</keyword>
<evidence type="ECO:0000313" key="2">
    <source>
        <dbReference type="EMBL" id="RDW67050.1"/>
    </source>
</evidence>
<sequence length="253" mass="29034">MSLSSLRLQLPNVTSSLSFLKDDPLYDEEKPYYCAGSLKPEEEVYRTNLNYCSTTVSFHDLRGFQSQLDIERNGFAFIDFPSKIIFDGNDNESVRDYMIETMTLLKNKLAAEQCYCYSYRFRRSKQPSMTPDIPTGTRGCPDEAANNPHVVYIEYSSQNIPELTFHGVWRPLYGKVEDDPLAICDCFTIDPDKDLVAADRISPGQEYVGEIYYVKHNEQQKWYYLSSQTPEELLAFVSFDSERDFGPACKLGA</sequence>
<evidence type="ECO:0000256" key="1">
    <source>
        <dbReference type="ARBA" id="ARBA00023604"/>
    </source>
</evidence>
<dbReference type="PANTHER" id="PTHR34598:SF3">
    <property type="entry name" value="OXIDOREDUCTASE AN1597"/>
    <property type="match status" value="1"/>
</dbReference>
<dbReference type="GO" id="GO:0016491">
    <property type="term" value="F:oxidoreductase activity"/>
    <property type="evidence" value="ECO:0007669"/>
    <property type="project" value="InterPro"/>
</dbReference>
<dbReference type="InterPro" id="IPR044053">
    <property type="entry name" value="AsaB-like"/>
</dbReference>
<dbReference type="PANTHER" id="PTHR34598">
    <property type="entry name" value="BLL6449 PROTEIN"/>
    <property type="match status" value="1"/>
</dbReference>
<evidence type="ECO:0000313" key="3">
    <source>
        <dbReference type="Proteomes" id="UP000256328"/>
    </source>
</evidence>
<dbReference type="EMBL" id="PDLN01000014">
    <property type="protein sequence ID" value="RDW67050.1"/>
    <property type="molecule type" value="Genomic_DNA"/>
</dbReference>
<comment type="caution">
    <text evidence="2">The sequence shown here is derived from an EMBL/GenBank/DDBJ whole genome shotgun (WGS) entry which is preliminary data.</text>
</comment>
<dbReference type="NCBIfam" id="NF041278">
    <property type="entry name" value="CmcJ_NvfI_EfuI"/>
    <property type="match status" value="1"/>
</dbReference>
<reference evidence="2 3" key="1">
    <citation type="journal article" date="2018" name="IMA Fungus">
        <title>IMA Genome-F 9: Draft genome sequence of Annulohypoxylon stygium, Aspergillus mulundensis, Berkeleyomyces basicola (syn. Thielaviopsis basicola), Ceratocystis smalleyi, two Cercospora beticola strains, Coleophoma cylindrospora, Fusarium fracticaudum, Phialophora cf. hyalina, and Morchella septimelata.</title>
        <authorList>
            <person name="Wingfield B.D."/>
            <person name="Bills G.F."/>
            <person name="Dong Y."/>
            <person name="Huang W."/>
            <person name="Nel W.J."/>
            <person name="Swalarsk-Parry B.S."/>
            <person name="Vaghefi N."/>
            <person name="Wilken P.M."/>
            <person name="An Z."/>
            <person name="de Beer Z.W."/>
            <person name="De Vos L."/>
            <person name="Chen L."/>
            <person name="Duong T.A."/>
            <person name="Gao Y."/>
            <person name="Hammerbacher A."/>
            <person name="Kikkert J.R."/>
            <person name="Li Y."/>
            <person name="Li H."/>
            <person name="Li K."/>
            <person name="Li Q."/>
            <person name="Liu X."/>
            <person name="Ma X."/>
            <person name="Naidoo K."/>
            <person name="Pethybridge S.J."/>
            <person name="Sun J."/>
            <person name="Steenkamp E.T."/>
            <person name="van der Nest M.A."/>
            <person name="van Wyk S."/>
            <person name="Wingfield M.J."/>
            <person name="Xiong C."/>
            <person name="Yue Q."/>
            <person name="Zhang X."/>
        </authorList>
    </citation>
    <scope>NUCLEOTIDE SEQUENCE [LARGE SCALE GENOMIC DNA]</scope>
    <source>
        <strain evidence="2 3">BP5796</strain>
    </source>
</reference>
<name>A0A3D8QZF0_9HELO</name>
<dbReference type="AlphaFoldDB" id="A0A3D8QZF0"/>
<comment type="similarity">
    <text evidence="1">Belongs to the asaB hydroxylase/desaturase family.</text>
</comment>
<accession>A0A3D8QZF0</accession>
<organism evidence="2 3">
    <name type="scientific">Coleophoma crateriformis</name>
    <dbReference type="NCBI Taxonomy" id="565419"/>
    <lineage>
        <taxon>Eukaryota</taxon>
        <taxon>Fungi</taxon>
        <taxon>Dikarya</taxon>
        <taxon>Ascomycota</taxon>
        <taxon>Pezizomycotina</taxon>
        <taxon>Leotiomycetes</taxon>
        <taxon>Helotiales</taxon>
        <taxon>Dermateaceae</taxon>
        <taxon>Coleophoma</taxon>
    </lineage>
</organism>
<protein>
    <submittedName>
        <fullName evidence="2">Uncharacterized protein</fullName>
    </submittedName>
</protein>
<dbReference type="OrthoDB" id="412788at2759"/>
<dbReference type="Proteomes" id="UP000256328">
    <property type="component" value="Unassembled WGS sequence"/>
</dbReference>
<gene>
    <name evidence="2" type="ORF">BP5796_09799</name>
</gene>